<evidence type="ECO:0000313" key="7">
    <source>
        <dbReference type="Proteomes" id="UP001152302"/>
    </source>
</evidence>
<dbReference type="InterPro" id="IPR003439">
    <property type="entry name" value="ABC_transporter-like_ATP-bd"/>
</dbReference>
<dbReference type="SMART" id="SM00382">
    <property type="entry name" value="AAA"/>
    <property type="match status" value="1"/>
</dbReference>
<keyword evidence="2" id="KW-0813">Transport</keyword>
<protein>
    <submittedName>
        <fullName evidence="6">ABC transporter ATP-binding protein</fullName>
    </submittedName>
</protein>
<dbReference type="InterPro" id="IPR003593">
    <property type="entry name" value="AAA+_ATPase"/>
</dbReference>
<feature type="domain" description="ABC transporter" evidence="5">
    <location>
        <begin position="5"/>
        <end position="224"/>
    </location>
</feature>
<dbReference type="Gene3D" id="3.40.50.300">
    <property type="entry name" value="P-loop containing nucleotide triphosphate hydrolases"/>
    <property type="match status" value="1"/>
</dbReference>
<evidence type="ECO:0000256" key="1">
    <source>
        <dbReference type="ARBA" id="ARBA00005417"/>
    </source>
</evidence>
<dbReference type="InterPro" id="IPR027417">
    <property type="entry name" value="P-loop_NTPase"/>
</dbReference>
<proteinExistence type="inferred from homology"/>
<keyword evidence="3" id="KW-0547">Nucleotide-binding</keyword>
<dbReference type="SUPFAM" id="SSF52540">
    <property type="entry name" value="P-loop containing nucleoside triphosphate hydrolases"/>
    <property type="match status" value="1"/>
</dbReference>
<dbReference type="EMBL" id="JAMBPX010000010">
    <property type="protein sequence ID" value="MDG0860272.1"/>
    <property type="molecule type" value="Genomic_DNA"/>
</dbReference>
<dbReference type="GO" id="GO:0016887">
    <property type="term" value="F:ATP hydrolysis activity"/>
    <property type="evidence" value="ECO:0007669"/>
    <property type="project" value="InterPro"/>
</dbReference>
<organism evidence="6 7">
    <name type="scientific">Staphylococcus equorum</name>
    <dbReference type="NCBI Taxonomy" id="246432"/>
    <lineage>
        <taxon>Bacteria</taxon>
        <taxon>Bacillati</taxon>
        <taxon>Bacillota</taxon>
        <taxon>Bacilli</taxon>
        <taxon>Bacillales</taxon>
        <taxon>Staphylococcaceae</taxon>
        <taxon>Staphylococcus</taxon>
    </lineage>
</organism>
<evidence type="ECO:0000259" key="5">
    <source>
        <dbReference type="PROSITE" id="PS50893"/>
    </source>
</evidence>
<gene>
    <name evidence="6" type="ORF">M4L21_13110</name>
</gene>
<dbReference type="Proteomes" id="UP001152302">
    <property type="component" value="Unassembled WGS sequence"/>
</dbReference>
<name>A0A9X4LB98_9STAP</name>
<dbReference type="Pfam" id="PF00005">
    <property type="entry name" value="ABC_tran"/>
    <property type="match status" value="1"/>
</dbReference>
<dbReference type="PANTHER" id="PTHR43335:SF4">
    <property type="entry name" value="ABC TRANSPORTER, ATP-BINDING PROTEIN"/>
    <property type="match status" value="1"/>
</dbReference>
<reference evidence="6" key="1">
    <citation type="submission" date="2022-05" db="EMBL/GenBank/DDBJ databases">
        <title>Comparative genomics of Staphylococcus equorum isolates.</title>
        <authorList>
            <person name="Luelf R.H."/>
        </authorList>
    </citation>
    <scope>NUCLEOTIDE SEQUENCE</scope>
    <source>
        <strain evidence="6">TMW 2.2343</strain>
    </source>
</reference>
<dbReference type="GO" id="GO:0005524">
    <property type="term" value="F:ATP binding"/>
    <property type="evidence" value="ECO:0007669"/>
    <property type="project" value="UniProtKB-KW"/>
</dbReference>
<dbReference type="PROSITE" id="PS50893">
    <property type="entry name" value="ABC_TRANSPORTER_2"/>
    <property type="match status" value="1"/>
</dbReference>
<comment type="similarity">
    <text evidence="1">Belongs to the ABC transporter superfamily.</text>
</comment>
<sequence>MNEIAKIKNLTIKFKKFKALDKVTFNIEKNNGVIGLIGPNGAGKTTLINTILGQLRPNIGEVLVKQNEIAYCPDVPNFEPFLTPQEVLEQTLQLNGKKVNDFKEKIESVLISVDLKRHSKKWSGGFSRGMKQRLGIASALILEPKLIFLDEPTSALDPFGQQDILNLVKKISNERVVVISSHNLNDIEKIASDLIVLNKGELIYNGSLNEFIKKDEDYMYIELKNKKVTTNILNIMKNRNINGSLYADFYIKVKSSDLSEVFVIIKEYIESLQTITRNELTLEEAFSEQVNKLNKSQAGEKK</sequence>
<dbReference type="RefSeq" id="WP_277582078.1">
    <property type="nucleotide sequence ID" value="NZ_JAMBPV010000009.1"/>
</dbReference>
<comment type="caution">
    <text evidence="6">The sequence shown here is derived from an EMBL/GenBank/DDBJ whole genome shotgun (WGS) entry which is preliminary data.</text>
</comment>
<evidence type="ECO:0000256" key="3">
    <source>
        <dbReference type="ARBA" id="ARBA00022741"/>
    </source>
</evidence>
<dbReference type="CDD" id="cd03230">
    <property type="entry name" value="ABC_DR_subfamily_A"/>
    <property type="match status" value="1"/>
</dbReference>
<evidence type="ECO:0000256" key="4">
    <source>
        <dbReference type="ARBA" id="ARBA00022840"/>
    </source>
</evidence>
<evidence type="ECO:0000256" key="2">
    <source>
        <dbReference type="ARBA" id="ARBA00022448"/>
    </source>
</evidence>
<dbReference type="PANTHER" id="PTHR43335">
    <property type="entry name" value="ABC TRANSPORTER, ATP-BINDING PROTEIN"/>
    <property type="match status" value="1"/>
</dbReference>
<accession>A0A9X4LB98</accession>
<dbReference type="AlphaFoldDB" id="A0A9X4LB98"/>
<evidence type="ECO:0000313" key="6">
    <source>
        <dbReference type="EMBL" id="MDG0860272.1"/>
    </source>
</evidence>
<keyword evidence="4 6" id="KW-0067">ATP-binding</keyword>